<sequence length="78" mass="8246">MLETRATGGSGRRSQDCLCHPHSPDPMDPLPLVGLSRPPFQNPSSSYGSGRANPPPTFVSLTLFLASPPLTHCSASPF</sequence>
<feature type="region of interest" description="Disordered" evidence="1">
    <location>
        <begin position="1"/>
        <end position="53"/>
    </location>
</feature>
<evidence type="ECO:0000313" key="2">
    <source>
        <dbReference type="EMBL" id="KAK8989815.1"/>
    </source>
</evidence>
<keyword evidence="3" id="KW-1185">Reference proteome</keyword>
<name>A0ABR2PN14_9ROSI</name>
<reference evidence="2 3" key="1">
    <citation type="journal article" date="2024" name="G3 (Bethesda)">
        <title>Genome assembly of Hibiscus sabdariffa L. provides insights into metabolisms of medicinal natural products.</title>
        <authorList>
            <person name="Kim T."/>
        </authorList>
    </citation>
    <scope>NUCLEOTIDE SEQUENCE [LARGE SCALE GENOMIC DNA]</scope>
    <source>
        <strain evidence="2">TK-2024</strain>
        <tissue evidence="2">Old leaves</tissue>
    </source>
</reference>
<dbReference type="Proteomes" id="UP001396334">
    <property type="component" value="Unassembled WGS sequence"/>
</dbReference>
<dbReference type="EMBL" id="JBBPBN010000056">
    <property type="protein sequence ID" value="KAK8989815.1"/>
    <property type="molecule type" value="Genomic_DNA"/>
</dbReference>
<comment type="caution">
    <text evidence="2">The sequence shown here is derived from an EMBL/GenBank/DDBJ whole genome shotgun (WGS) entry which is preliminary data.</text>
</comment>
<evidence type="ECO:0000313" key="3">
    <source>
        <dbReference type="Proteomes" id="UP001396334"/>
    </source>
</evidence>
<accession>A0ABR2PN14</accession>
<organism evidence="2 3">
    <name type="scientific">Hibiscus sabdariffa</name>
    <name type="common">roselle</name>
    <dbReference type="NCBI Taxonomy" id="183260"/>
    <lineage>
        <taxon>Eukaryota</taxon>
        <taxon>Viridiplantae</taxon>
        <taxon>Streptophyta</taxon>
        <taxon>Embryophyta</taxon>
        <taxon>Tracheophyta</taxon>
        <taxon>Spermatophyta</taxon>
        <taxon>Magnoliopsida</taxon>
        <taxon>eudicotyledons</taxon>
        <taxon>Gunneridae</taxon>
        <taxon>Pentapetalae</taxon>
        <taxon>rosids</taxon>
        <taxon>malvids</taxon>
        <taxon>Malvales</taxon>
        <taxon>Malvaceae</taxon>
        <taxon>Malvoideae</taxon>
        <taxon>Hibiscus</taxon>
    </lineage>
</organism>
<proteinExistence type="predicted"/>
<protein>
    <submittedName>
        <fullName evidence="2">Uncharacterized protein</fullName>
    </submittedName>
</protein>
<evidence type="ECO:0000256" key="1">
    <source>
        <dbReference type="SAM" id="MobiDB-lite"/>
    </source>
</evidence>
<gene>
    <name evidence="2" type="ORF">V6N11_064231</name>
</gene>